<proteinExistence type="predicted"/>
<dbReference type="HOGENOM" id="CLU_3329704_0_0_6"/>
<dbReference type="STRING" id="565045.NOR51B_2032"/>
<keyword evidence="2" id="KW-1185">Reference proteome</keyword>
<dbReference type="Proteomes" id="UP000004699">
    <property type="component" value="Unassembled WGS sequence"/>
</dbReference>
<evidence type="ECO:0000313" key="1">
    <source>
        <dbReference type="EMBL" id="EED36084.1"/>
    </source>
</evidence>
<evidence type="ECO:0000313" key="2">
    <source>
        <dbReference type="Proteomes" id="UP000004699"/>
    </source>
</evidence>
<gene>
    <name evidence="1" type="ORF">NOR51B_2032</name>
</gene>
<protein>
    <submittedName>
        <fullName evidence="1">Uncharacterized protein</fullName>
    </submittedName>
</protein>
<dbReference type="AlphaFoldDB" id="B8KQG5"/>
<reference evidence="2" key="1">
    <citation type="journal article" date="2013" name="BMC Microbiol.">
        <title>Taxonomy and evolution of bacteriochlorophyll a-containing members of the OM60/NOR5 clade of marine gammaproteobacteria: description of Luminiphilus syltensis gen. nov., sp. nov., reclassification of Haliea rubra as Pseudohaliea rubra gen. nov., comb. nov., and emendation of Chromatocurvus halotolerans.</title>
        <authorList>
            <person name="Spring S."/>
            <person name="Riedel T."/>
            <person name="Sproer C."/>
            <person name="Yan S."/>
            <person name="Harder J."/>
            <person name="Fuchs B.M."/>
        </authorList>
    </citation>
    <scope>NUCLEOTIDE SEQUENCE [LARGE SCALE GENOMIC DNA]</scope>
    <source>
        <strain evidence="2">NOR51-B</strain>
    </source>
</reference>
<organism evidence="1 2">
    <name type="scientific">Luminiphilus syltensis NOR5-1B</name>
    <dbReference type="NCBI Taxonomy" id="565045"/>
    <lineage>
        <taxon>Bacteria</taxon>
        <taxon>Pseudomonadati</taxon>
        <taxon>Pseudomonadota</taxon>
        <taxon>Gammaproteobacteria</taxon>
        <taxon>Cellvibrionales</taxon>
        <taxon>Halieaceae</taxon>
        <taxon>Luminiphilus</taxon>
    </lineage>
</organism>
<name>B8KQG5_9GAMM</name>
<sequence length="38" mass="4525">MKIFQIVFFYRLMQIQRARIPTAKDSLIDGESSEHRAK</sequence>
<dbReference type="EMBL" id="DS999411">
    <property type="protein sequence ID" value="EED36084.1"/>
    <property type="molecule type" value="Genomic_DNA"/>
</dbReference>
<accession>B8KQG5</accession>